<dbReference type="InterPro" id="IPR046705">
    <property type="entry name" value="DUF6778"/>
</dbReference>
<dbReference type="STRING" id="74031.SAMN04488077_10123"/>
<gene>
    <name evidence="2" type="ORF">ROTO_26780</name>
    <name evidence="3" type="ORF">SAMN04488077_10123</name>
</gene>
<dbReference type="Proteomes" id="UP000037046">
    <property type="component" value="Unassembled WGS sequence"/>
</dbReference>
<reference evidence="2" key="2">
    <citation type="submission" date="2015-07" db="EMBL/GenBank/DDBJ databases">
        <title>MeaNS - Measles Nucleotide Surveillance Program.</title>
        <authorList>
            <person name="Tran T."/>
            <person name="Druce J."/>
        </authorList>
    </citation>
    <scope>NUCLEOTIDE SEQUENCE</scope>
    <source>
        <strain evidence="2">EL-164</strain>
    </source>
</reference>
<keyword evidence="1" id="KW-0732">Signal</keyword>
<dbReference type="Pfam" id="PF20569">
    <property type="entry name" value="DUF6778"/>
    <property type="match status" value="1"/>
</dbReference>
<evidence type="ECO:0000313" key="5">
    <source>
        <dbReference type="Proteomes" id="UP000182160"/>
    </source>
</evidence>
<dbReference type="RefSeq" id="WP_050663538.1">
    <property type="nucleotide sequence ID" value="NZ_CP118494.1"/>
</dbReference>
<reference evidence="4" key="1">
    <citation type="submission" date="2015-07" db="EMBL/GenBank/DDBJ databases">
        <title>Draft Genome Sequence of Roseovarius tolerans EL-164, a producer of N-Acylated Alanine Methyl Esters (NAMEs).</title>
        <authorList>
            <person name="Voget S."/>
            <person name="Bruns H."/>
            <person name="Wagner-Doebler I."/>
            <person name="Schulz S."/>
            <person name="Daniel R."/>
        </authorList>
    </citation>
    <scope>NUCLEOTIDE SEQUENCE [LARGE SCALE GENOMIC DNA]</scope>
    <source>
        <strain evidence="4">EL-164</strain>
    </source>
</reference>
<proteinExistence type="predicted"/>
<feature type="signal peptide" evidence="1">
    <location>
        <begin position="1"/>
        <end position="20"/>
    </location>
</feature>
<name>A0A0L6CSV7_9RHOB</name>
<evidence type="ECO:0000313" key="2">
    <source>
        <dbReference type="EMBL" id="KNX40796.1"/>
    </source>
</evidence>
<feature type="chain" id="PRO_5010426856" description="Lipoprotein" evidence="1">
    <location>
        <begin position="21"/>
        <end position="211"/>
    </location>
</feature>
<organism evidence="2 4">
    <name type="scientific">Roseovarius tolerans</name>
    <dbReference type="NCBI Taxonomy" id="74031"/>
    <lineage>
        <taxon>Bacteria</taxon>
        <taxon>Pseudomonadati</taxon>
        <taxon>Pseudomonadota</taxon>
        <taxon>Alphaproteobacteria</taxon>
        <taxon>Rhodobacterales</taxon>
        <taxon>Roseobacteraceae</taxon>
        <taxon>Roseovarius</taxon>
    </lineage>
</organism>
<sequence length="211" mass="22710">MITFRLAAALVLGFGLSACASVDTATRNAPLDSAITQSVPVSLDIQDVRVTVPKSLKASEANRYYPGGDIVWREDPPGDRHAQVKAIFETALQTGVSQMPKGSVPAILDVRVTRFHALSEKARYTIGGVHAVQFEYVLRNPATGEAYGAPKRVKADFKAFGGQAAIDAERQGITQKVRISEQLSNVIRSELRQPQGDHAEALGLMGALNQI</sequence>
<dbReference type="PATRIC" id="fig|74031.6.peg.2730"/>
<dbReference type="EMBL" id="LGVV01000040">
    <property type="protein sequence ID" value="KNX40796.1"/>
    <property type="molecule type" value="Genomic_DNA"/>
</dbReference>
<evidence type="ECO:0008006" key="6">
    <source>
        <dbReference type="Google" id="ProtNLM"/>
    </source>
</evidence>
<accession>A0A0L6CSV7</accession>
<keyword evidence="4" id="KW-1185">Reference proteome</keyword>
<dbReference type="AlphaFoldDB" id="A0A0L6CSV7"/>
<evidence type="ECO:0000313" key="3">
    <source>
        <dbReference type="EMBL" id="SEL91763.1"/>
    </source>
</evidence>
<dbReference type="PROSITE" id="PS51257">
    <property type="entry name" value="PROKAR_LIPOPROTEIN"/>
    <property type="match status" value="1"/>
</dbReference>
<dbReference type="EMBL" id="FOBO01000001">
    <property type="protein sequence ID" value="SEL91763.1"/>
    <property type="molecule type" value="Genomic_DNA"/>
</dbReference>
<evidence type="ECO:0000256" key="1">
    <source>
        <dbReference type="SAM" id="SignalP"/>
    </source>
</evidence>
<dbReference type="Proteomes" id="UP000182160">
    <property type="component" value="Unassembled WGS sequence"/>
</dbReference>
<reference evidence="3 5" key="3">
    <citation type="submission" date="2016-10" db="EMBL/GenBank/DDBJ databases">
        <authorList>
            <person name="de Groot N.N."/>
        </authorList>
    </citation>
    <scope>NUCLEOTIDE SEQUENCE [LARGE SCALE GENOMIC DNA]</scope>
    <source>
        <strain evidence="3 5">DSM 11457</strain>
    </source>
</reference>
<protein>
    <recommendedName>
        <fullName evidence="6">Lipoprotein</fullName>
    </recommendedName>
</protein>
<dbReference type="OrthoDB" id="7836640at2"/>
<evidence type="ECO:0000313" key="4">
    <source>
        <dbReference type="Proteomes" id="UP000037046"/>
    </source>
</evidence>